<keyword evidence="15" id="KW-1185">Reference proteome</keyword>
<dbReference type="EMBL" id="JBEPSJ010000001">
    <property type="protein sequence ID" value="MET4581741.1"/>
    <property type="molecule type" value="Genomic_DNA"/>
</dbReference>
<dbReference type="PANTHER" id="PTHR45436">
    <property type="entry name" value="SENSOR HISTIDINE KINASE YKOH"/>
    <property type="match status" value="1"/>
</dbReference>
<evidence type="ECO:0000313" key="14">
    <source>
        <dbReference type="EMBL" id="MET4581741.1"/>
    </source>
</evidence>
<keyword evidence="7 14" id="KW-0418">Kinase</keyword>
<dbReference type="InterPro" id="IPR003594">
    <property type="entry name" value="HATPase_dom"/>
</dbReference>
<dbReference type="InterPro" id="IPR004358">
    <property type="entry name" value="Sig_transdc_His_kin-like_C"/>
</dbReference>
<dbReference type="InterPro" id="IPR003660">
    <property type="entry name" value="HAMP_dom"/>
</dbReference>
<keyword evidence="4" id="KW-0597">Phosphoprotein</keyword>
<evidence type="ECO:0000259" key="12">
    <source>
        <dbReference type="PROSITE" id="PS50109"/>
    </source>
</evidence>
<feature type="transmembrane region" description="Helical" evidence="11">
    <location>
        <begin position="12"/>
        <end position="34"/>
    </location>
</feature>
<feature type="transmembrane region" description="Helical" evidence="11">
    <location>
        <begin position="187"/>
        <end position="209"/>
    </location>
</feature>
<evidence type="ECO:0000256" key="2">
    <source>
        <dbReference type="ARBA" id="ARBA00004236"/>
    </source>
</evidence>
<dbReference type="GO" id="GO:0004673">
    <property type="term" value="F:protein histidine kinase activity"/>
    <property type="evidence" value="ECO:0007669"/>
    <property type="project" value="UniProtKB-EC"/>
</dbReference>
<dbReference type="PANTHER" id="PTHR45436:SF5">
    <property type="entry name" value="SENSOR HISTIDINE KINASE TRCS"/>
    <property type="match status" value="1"/>
</dbReference>
<dbReference type="Gene3D" id="1.10.287.130">
    <property type="match status" value="1"/>
</dbReference>
<comment type="catalytic activity">
    <reaction evidence="1">
        <text>ATP + protein L-histidine = ADP + protein N-phospho-L-histidine.</text>
        <dbReference type="EC" id="2.7.13.3"/>
    </reaction>
</comment>
<sequence length="486" mass="51811">MRAPRWSVRSRILTSILLVAFIGMSVAGITSFLVQRDRIHGQIDALLLAHVESARFVVTGESAVVPADPGAETPPTTDFATTAEALEAVLARVIPGRNESALGIVDGEATLVPGVEIAFHLEDDPEFVDRVVRETQDGAIHMGTAMLDVGTVRYIATPIAIEGDPNPAVYVAAVDLDAALGELRAAFGTYAVVAACTLVAIGLVGWFVAGRLLRPLHQLSIAASQITASDRGARIPVVGHDDISALTETVNDMLGRLDRAMTSQRRLLDDVRHELKTPITIVRGHLELLDASNTDDVEATRGLAIDELDRMNRLVDDIESLAETQGMTLARAPVDVSDLTADVFAKASGIPDHEWVLGATAHLSASLDARRITQGWLQLVDNAAKYSPPGSRIELGSRADDDSVEFWVADRGSGIPRGAEQRIFERFGRADTGRGIRGSGLGLPIVREIAKAHGGRVTLTSSSAGSRFGIVVPIDPLPQPEKAETP</sequence>
<feature type="domain" description="Histidine kinase" evidence="12">
    <location>
        <begin position="270"/>
        <end position="476"/>
    </location>
</feature>
<dbReference type="CDD" id="cd00075">
    <property type="entry name" value="HATPase"/>
    <property type="match status" value="1"/>
</dbReference>
<dbReference type="InterPro" id="IPR050428">
    <property type="entry name" value="TCS_sensor_his_kinase"/>
</dbReference>
<evidence type="ECO:0000256" key="1">
    <source>
        <dbReference type="ARBA" id="ARBA00000085"/>
    </source>
</evidence>
<keyword evidence="6 11" id="KW-0812">Transmembrane</keyword>
<proteinExistence type="predicted"/>
<dbReference type="SMART" id="SM00388">
    <property type="entry name" value="HisKA"/>
    <property type="match status" value="1"/>
</dbReference>
<gene>
    <name evidence="14" type="ORF">ABIE21_001231</name>
</gene>
<keyword evidence="9" id="KW-0902">Two-component regulatory system</keyword>
<evidence type="ECO:0000256" key="10">
    <source>
        <dbReference type="ARBA" id="ARBA00023136"/>
    </source>
</evidence>
<dbReference type="Gene3D" id="3.30.565.10">
    <property type="entry name" value="Histidine kinase-like ATPase, C-terminal domain"/>
    <property type="match status" value="1"/>
</dbReference>
<comment type="subcellular location">
    <subcellularLocation>
        <location evidence="2">Cell membrane</location>
    </subcellularLocation>
</comment>
<dbReference type="InterPro" id="IPR003661">
    <property type="entry name" value="HisK_dim/P_dom"/>
</dbReference>
<dbReference type="InterPro" id="IPR036890">
    <property type="entry name" value="HATPase_C_sf"/>
</dbReference>
<dbReference type="Pfam" id="PF02518">
    <property type="entry name" value="HATPase_c"/>
    <property type="match status" value="1"/>
</dbReference>
<organism evidence="14 15">
    <name type="scientific">Conyzicola nivalis</name>
    <dbReference type="NCBI Taxonomy" id="1477021"/>
    <lineage>
        <taxon>Bacteria</taxon>
        <taxon>Bacillati</taxon>
        <taxon>Actinomycetota</taxon>
        <taxon>Actinomycetes</taxon>
        <taxon>Micrococcales</taxon>
        <taxon>Microbacteriaceae</taxon>
        <taxon>Conyzicola</taxon>
    </lineage>
</organism>
<protein>
    <recommendedName>
        <fullName evidence="3">histidine kinase</fullName>
        <ecNumber evidence="3">2.7.13.3</ecNumber>
    </recommendedName>
</protein>
<dbReference type="SMART" id="SM00387">
    <property type="entry name" value="HATPase_c"/>
    <property type="match status" value="1"/>
</dbReference>
<evidence type="ECO:0000313" key="15">
    <source>
        <dbReference type="Proteomes" id="UP001549257"/>
    </source>
</evidence>
<dbReference type="CDD" id="cd00082">
    <property type="entry name" value="HisKA"/>
    <property type="match status" value="1"/>
</dbReference>
<evidence type="ECO:0000256" key="8">
    <source>
        <dbReference type="ARBA" id="ARBA00022989"/>
    </source>
</evidence>
<dbReference type="Gene3D" id="6.10.340.10">
    <property type="match status" value="1"/>
</dbReference>
<reference evidence="14 15" key="1">
    <citation type="submission" date="2024-06" db="EMBL/GenBank/DDBJ databases">
        <title>Sorghum-associated microbial communities from plants grown in Nebraska, USA.</title>
        <authorList>
            <person name="Schachtman D."/>
        </authorList>
    </citation>
    <scope>NUCLEOTIDE SEQUENCE [LARGE SCALE GENOMIC DNA]</scope>
    <source>
        <strain evidence="14 15">2857</strain>
    </source>
</reference>
<dbReference type="InterPro" id="IPR005467">
    <property type="entry name" value="His_kinase_dom"/>
</dbReference>
<evidence type="ECO:0000256" key="11">
    <source>
        <dbReference type="SAM" id="Phobius"/>
    </source>
</evidence>
<dbReference type="Pfam" id="PF00512">
    <property type="entry name" value="HisKA"/>
    <property type="match status" value="1"/>
</dbReference>
<dbReference type="SUPFAM" id="SSF158472">
    <property type="entry name" value="HAMP domain-like"/>
    <property type="match status" value="1"/>
</dbReference>
<name>A0ABV2QL16_9MICO</name>
<evidence type="ECO:0000256" key="7">
    <source>
        <dbReference type="ARBA" id="ARBA00022777"/>
    </source>
</evidence>
<dbReference type="PROSITE" id="PS50109">
    <property type="entry name" value="HIS_KIN"/>
    <property type="match status" value="1"/>
</dbReference>
<evidence type="ECO:0000256" key="3">
    <source>
        <dbReference type="ARBA" id="ARBA00012438"/>
    </source>
</evidence>
<keyword evidence="5 14" id="KW-0808">Transferase</keyword>
<dbReference type="SUPFAM" id="SSF55874">
    <property type="entry name" value="ATPase domain of HSP90 chaperone/DNA topoisomerase II/histidine kinase"/>
    <property type="match status" value="1"/>
</dbReference>
<evidence type="ECO:0000256" key="9">
    <source>
        <dbReference type="ARBA" id="ARBA00023012"/>
    </source>
</evidence>
<dbReference type="SMART" id="SM00304">
    <property type="entry name" value="HAMP"/>
    <property type="match status" value="1"/>
</dbReference>
<comment type="caution">
    <text evidence="14">The sequence shown here is derived from an EMBL/GenBank/DDBJ whole genome shotgun (WGS) entry which is preliminary data.</text>
</comment>
<evidence type="ECO:0000259" key="13">
    <source>
        <dbReference type="PROSITE" id="PS50885"/>
    </source>
</evidence>
<accession>A0ABV2QL16</accession>
<dbReference type="CDD" id="cd06225">
    <property type="entry name" value="HAMP"/>
    <property type="match status" value="1"/>
</dbReference>
<dbReference type="InterPro" id="IPR036097">
    <property type="entry name" value="HisK_dim/P_sf"/>
</dbReference>
<dbReference type="PRINTS" id="PR00344">
    <property type="entry name" value="BCTRLSENSOR"/>
</dbReference>
<dbReference type="SUPFAM" id="SSF47384">
    <property type="entry name" value="Homodimeric domain of signal transducing histidine kinase"/>
    <property type="match status" value="1"/>
</dbReference>
<keyword evidence="10 11" id="KW-0472">Membrane</keyword>
<evidence type="ECO:0000256" key="5">
    <source>
        <dbReference type="ARBA" id="ARBA00022679"/>
    </source>
</evidence>
<keyword evidence="8 11" id="KW-1133">Transmembrane helix</keyword>
<dbReference type="EC" id="2.7.13.3" evidence="3"/>
<dbReference type="Pfam" id="PF00672">
    <property type="entry name" value="HAMP"/>
    <property type="match status" value="1"/>
</dbReference>
<dbReference type="PROSITE" id="PS50885">
    <property type="entry name" value="HAMP"/>
    <property type="match status" value="1"/>
</dbReference>
<dbReference type="Proteomes" id="UP001549257">
    <property type="component" value="Unassembled WGS sequence"/>
</dbReference>
<feature type="domain" description="HAMP" evidence="13">
    <location>
        <begin position="210"/>
        <end position="262"/>
    </location>
</feature>
<evidence type="ECO:0000256" key="6">
    <source>
        <dbReference type="ARBA" id="ARBA00022692"/>
    </source>
</evidence>
<evidence type="ECO:0000256" key="4">
    <source>
        <dbReference type="ARBA" id="ARBA00022553"/>
    </source>
</evidence>